<evidence type="ECO:0000313" key="1">
    <source>
        <dbReference type="EMBL" id="SVD99797.1"/>
    </source>
</evidence>
<evidence type="ECO:0008006" key="2">
    <source>
        <dbReference type="Google" id="ProtNLM"/>
    </source>
</evidence>
<dbReference type="EMBL" id="UINC01187200">
    <property type="protein sequence ID" value="SVD99797.1"/>
    <property type="molecule type" value="Genomic_DNA"/>
</dbReference>
<reference evidence="1" key="1">
    <citation type="submission" date="2018-05" db="EMBL/GenBank/DDBJ databases">
        <authorList>
            <person name="Lanie J.A."/>
            <person name="Ng W.-L."/>
            <person name="Kazmierczak K.M."/>
            <person name="Andrzejewski T.M."/>
            <person name="Davidsen T.M."/>
            <person name="Wayne K.J."/>
            <person name="Tettelin H."/>
            <person name="Glass J.I."/>
            <person name="Rusch D."/>
            <person name="Podicherti R."/>
            <person name="Tsui H.-C.T."/>
            <person name="Winkler M.E."/>
        </authorList>
    </citation>
    <scope>NUCLEOTIDE SEQUENCE</scope>
</reference>
<sequence>MKNLMIGLCLVLFIGCASSNAYERPTVRIVGEAQMKKLDNGNYEVTPRWIKDRFDAENSMVKQLEDCREDK</sequence>
<organism evidence="1">
    <name type="scientific">marine metagenome</name>
    <dbReference type="NCBI Taxonomy" id="408172"/>
    <lineage>
        <taxon>unclassified sequences</taxon>
        <taxon>metagenomes</taxon>
        <taxon>ecological metagenomes</taxon>
    </lineage>
</organism>
<protein>
    <recommendedName>
        <fullName evidence="2">Lipoprotein</fullName>
    </recommendedName>
</protein>
<name>A0A382ZWB7_9ZZZZ</name>
<dbReference type="PROSITE" id="PS51257">
    <property type="entry name" value="PROKAR_LIPOPROTEIN"/>
    <property type="match status" value="1"/>
</dbReference>
<dbReference type="AlphaFoldDB" id="A0A382ZWB7"/>
<gene>
    <name evidence="1" type="ORF">METZ01_LOCUS452651</name>
</gene>
<accession>A0A382ZWB7</accession>
<proteinExistence type="predicted"/>